<organism evidence="5 6">
    <name type="scientific">Thamnocephalis sphaerospora</name>
    <dbReference type="NCBI Taxonomy" id="78915"/>
    <lineage>
        <taxon>Eukaryota</taxon>
        <taxon>Fungi</taxon>
        <taxon>Fungi incertae sedis</taxon>
        <taxon>Zoopagomycota</taxon>
        <taxon>Zoopagomycotina</taxon>
        <taxon>Zoopagomycetes</taxon>
        <taxon>Zoopagales</taxon>
        <taxon>Sigmoideomycetaceae</taxon>
        <taxon>Thamnocephalis</taxon>
    </lineage>
</organism>
<evidence type="ECO:0000313" key="6">
    <source>
        <dbReference type="Proteomes" id="UP000271241"/>
    </source>
</evidence>
<dbReference type="GO" id="GO:0016851">
    <property type="term" value="F:magnesium chelatase activity"/>
    <property type="evidence" value="ECO:0007669"/>
    <property type="project" value="UniProtKB-EC"/>
</dbReference>
<dbReference type="InterPro" id="IPR052041">
    <property type="entry name" value="Nucleic_acid_metab_PIN/TRAM"/>
</dbReference>
<accession>A0A4P9XIJ3</accession>
<evidence type="ECO:0000256" key="3">
    <source>
        <dbReference type="SAM" id="MobiDB-lite"/>
    </source>
</evidence>
<dbReference type="EC" id="6.6.1.1" evidence="1"/>
<feature type="compositionally biased region" description="Basic residues" evidence="3">
    <location>
        <begin position="164"/>
        <end position="180"/>
    </location>
</feature>
<feature type="compositionally biased region" description="Polar residues" evidence="3">
    <location>
        <begin position="184"/>
        <end position="208"/>
    </location>
</feature>
<comment type="pathway">
    <text evidence="2">Porphyrin-containing compound metabolism.</text>
</comment>
<dbReference type="OrthoDB" id="5582146at2759"/>
<dbReference type="Proteomes" id="UP000271241">
    <property type="component" value="Unassembled WGS sequence"/>
</dbReference>
<reference evidence="6" key="1">
    <citation type="journal article" date="2018" name="Nat. Microbiol.">
        <title>Leveraging single-cell genomics to expand the fungal tree of life.</title>
        <authorList>
            <person name="Ahrendt S.R."/>
            <person name="Quandt C.A."/>
            <person name="Ciobanu D."/>
            <person name="Clum A."/>
            <person name="Salamov A."/>
            <person name="Andreopoulos B."/>
            <person name="Cheng J.F."/>
            <person name="Woyke T."/>
            <person name="Pelin A."/>
            <person name="Henrissat B."/>
            <person name="Reynolds N.K."/>
            <person name="Benny G.L."/>
            <person name="Smith M.E."/>
            <person name="James T.Y."/>
            <person name="Grigoriev I.V."/>
        </authorList>
    </citation>
    <scope>NUCLEOTIDE SEQUENCE [LARGE SCALE GENOMIC DNA]</scope>
    <source>
        <strain evidence="6">RSA 1356</strain>
    </source>
</reference>
<proteinExistence type="predicted"/>
<dbReference type="InterPro" id="IPR027417">
    <property type="entry name" value="P-loop_NTPase"/>
</dbReference>
<feature type="region of interest" description="Disordered" evidence="3">
    <location>
        <begin position="137"/>
        <end position="285"/>
    </location>
</feature>
<dbReference type="PANTHER" id="PTHR11603:SF132">
    <property type="entry name" value="C2H2-TYPE DOMAIN-CONTAINING PROTEIN"/>
    <property type="match status" value="1"/>
</dbReference>
<sequence length="514" mass="57073">MDRDLSQSTQIPLNPLKVKRNWLQQRLRSLRRTCPFQFSDDVFITLLLCLVAGRRCTLLCSRETAGTVELRKQVEMICSGIFGMSVHAVRRERLLNAVDPATAFFQRPETPGSSLRVRITPGPAEVLQAHDPFANAFAQVPSPSSPPPNGGRLSPTLVSPTPVRFHHSAPYRRRTHKQKHPSILSATSKNNGTLLPSMDSTWTGTTQPLVAEPDAIDDLPRTSNTTEPSHAYSPSVASTKRQPGVPSTATQSGTYPRLLQPQRHAATMDVPGNRHNARRVSQQRSMRESFMLSDRTGEDRQLAQVLIVENVEDMDESVIGVLMELVVHGRIRDRYGVHNVPAPFMLVCVSSRPSLAEHPLPPFLLDRFLLGYTYSLPMEVESTTDLSFARHSSSASLLSAKQVLLPYAEIHSMGERCNAMTISMPIGRYLRDIVTAARMHPAVQAGVSARTILDMETVVCALATLYGRNFVTPELVMIATEKVLAHRLRIRPGFRYEAPEEIIADILRAIHPPV</sequence>
<feature type="compositionally biased region" description="Polar residues" evidence="3">
    <location>
        <begin position="235"/>
        <end position="254"/>
    </location>
</feature>
<keyword evidence="6" id="KW-1185">Reference proteome</keyword>
<feature type="domain" description="ChlI/MoxR AAA lid" evidence="4">
    <location>
        <begin position="436"/>
        <end position="505"/>
    </location>
</feature>
<dbReference type="EMBL" id="KZ993105">
    <property type="protein sequence ID" value="RKP05522.1"/>
    <property type="molecule type" value="Genomic_DNA"/>
</dbReference>
<evidence type="ECO:0000256" key="1">
    <source>
        <dbReference type="ARBA" id="ARBA00012825"/>
    </source>
</evidence>
<protein>
    <recommendedName>
        <fullName evidence="1">magnesium chelatase</fullName>
        <ecNumber evidence="1">6.6.1.1</ecNumber>
    </recommendedName>
</protein>
<dbReference type="PANTHER" id="PTHR11603">
    <property type="entry name" value="AAA FAMILY ATPASE"/>
    <property type="match status" value="1"/>
</dbReference>
<dbReference type="InterPro" id="IPR041628">
    <property type="entry name" value="ChlI/MoxR_AAA_lid"/>
</dbReference>
<name>A0A4P9XIJ3_9FUNG</name>
<dbReference type="Pfam" id="PF17863">
    <property type="entry name" value="AAA_lid_2"/>
    <property type="match status" value="1"/>
</dbReference>
<dbReference type="Gene3D" id="1.10.8.80">
    <property type="entry name" value="Magnesium chelatase subunit I, C-Terminal domain"/>
    <property type="match status" value="1"/>
</dbReference>
<evidence type="ECO:0000313" key="5">
    <source>
        <dbReference type="EMBL" id="RKP05522.1"/>
    </source>
</evidence>
<dbReference type="AlphaFoldDB" id="A0A4P9XIJ3"/>
<dbReference type="SUPFAM" id="SSF52540">
    <property type="entry name" value="P-loop containing nucleoside triphosphate hydrolases"/>
    <property type="match status" value="1"/>
</dbReference>
<evidence type="ECO:0000256" key="2">
    <source>
        <dbReference type="ARBA" id="ARBA00023444"/>
    </source>
</evidence>
<evidence type="ECO:0000259" key="4">
    <source>
        <dbReference type="Pfam" id="PF17863"/>
    </source>
</evidence>
<gene>
    <name evidence="5" type="ORF">THASP1DRAFT_32640</name>
</gene>